<protein>
    <recommendedName>
        <fullName evidence="7">Galactose oxidase</fullName>
    </recommendedName>
</protein>
<organism evidence="5 6">
    <name type="scientific">Linnemannia gamsii</name>
    <dbReference type="NCBI Taxonomy" id="64522"/>
    <lineage>
        <taxon>Eukaryota</taxon>
        <taxon>Fungi</taxon>
        <taxon>Fungi incertae sedis</taxon>
        <taxon>Mucoromycota</taxon>
        <taxon>Mortierellomycotina</taxon>
        <taxon>Mortierellomycetes</taxon>
        <taxon>Mortierellales</taxon>
        <taxon>Mortierellaceae</taxon>
        <taxon>Linnemannia</taxon>
    </lineage>
</organism>
<evidence type="ECO:0000256" key="2">
    <source>
        <dbReference type="ARBA" id="ARBA00022737"/>
    </source>
</evidence>
<dbReference type="PANTHER" id="PTHR46093">
    <property type="entry name" value="ACYL-COA-BINDING DOMAIN-CONTAINING PROTEIN 5"/>
    <property type="match status" value="1"/>
</dbReference>
<dbReference type="Gene3D" id="2.120.10.80">
    <property type="entry name" value="Kelch-type beta propeller"/>
    <property type="match status" value="1"/>
</dbReference>
<dbReference type="AlphaFoldDB" id="A0A9P6QUK1"/>
<dbReference type="Pfam" id="PF24681">
    <property type="entry name" value="Kelch_KLHDC2_KLHL20_DRC7"/>
    <property type="match status" value="1"/>
</dbReference>
<evidence type="ECO:0000256" key="4">
    <source>
        <dbReference type="SAM" id="Phobius"/>
    </source>
</evidence>
<feature type="compositionally biased region" description="Polar residues" evidence="3">
    <location>
        <begin position="400"/>
        <end position="416"/>
    </location>
</feature>
<evidence type="ECO:0000256" key="1">
    <source>
        <dbReference type="ARBA" id="ARBA00022441"/>
    </source>
</evidence>
<accession>A0A9P6QUK1</accession>
<dbReference type="OrthoDB" id="432528at2759"/>
<evidence type="ECO:0000256" key="3">
    <source>
        <dbReference type="SAM" id="MobiDB-lite"/>
    </source>
</evidence>
<keyword evidence="4" id="KW-0472">Membrane</keyword>
<feature type="region of interest" description="Disordered" evidence="3">
    <location>
        <begin position="241"/>
        <end position="334"/>
    </location>
</feature>
<feature type="transmembrane region" description="Helical" evidence="4">
    <location>
        <begin position="188"/>
        <end position="210"/>
    </location>
</feature>
<sequence length="467" mass="50698">MPTNLLPVPVVRESFIWSTYRSSFLHYGGQSVAGDIANPNLIEFSPTAGWKVVNTIGPSPGDVSGHCMVSAYSGTKMIVFGGAGLDGVANANIHILDLPTREWTLGTSGDATHARRNMACAISGDSFVAWGGESALENKNSTPIVYDIRNNQWTSLFRRNTTFPVPTGPSTPSITITSPTSPDTAINVAAIGGGVAGAILVAAIIGFLFYRRHKQTKAKHNNNSTSTNNESDEVYLYLREPQNTNGDGRTGLPVANPPLKPRPTDDREAYFSRLAGSPLTSSFSGPQGLLRDPHGQPQRAGVMDGDKSEWVDDDNDGHDALHPPPSQRPPMPARISHLSDRTMTVSSPYQSWPLSDSVDKIDIQQHQQLQSPRNPQSPGSGGNFFGQATTEPTGPRGPQWLSQTNGSSRNVSSQAQHVDRNQYLGRSQELARMMEAIRAEQEELERSRLEHEAPMQNYQDPHHPPGP</sequence>
<evidence type="ECO:0008006" key="7">
    <source>
        <dbReference type="Google" id="ProtNLM"/>
    </source>
</evidence>
<reference evidence="5" key="1">
    <citation type="journal article" date="2020" name="Fungal Divers.">
        <title>Resolving the Mortierellaceae phylogeny through synthesis of multi-gene phylogenetics and phylogenomics.</title>
        <authorList>
            <person name="Vandepol N."/>
            <person name="Liber J."/>
            <person name="Desiro A."/>
            <person name="Na H."/>
            <person name="Kennedy M."/>
            <person name="Barry K."/>
            <person name="Grigoriev I.V."/>
            <person name="Miller A.N."/>
            <person name="O'Donnell K."/>
            <person name="Stajich J.E."/>
            <person name="Bonito G."/>
        </authorList>
    </citation>
    <scope>NUCLEOTIDE SEQUENCE</scope>
    <source>
        <strain evidence="5">NVP60</strain>
    </source>
</reference>
<feature type="compositionally biased region" description="Pro residues" evidence="3">
    <location>
        <begin position="322"/>
        <end position="332"/>
    </location>
</feature>
<name>A0A9P6QUK1_9FUNG</name>
<dbReference type="SUPFAM" id="SSF50965">
    <property type="entry name" value="Galactose oxidase, central domain"/>
    <property type="match status" value="1"/>
</dbReference>
<keyword evidence="6" id="KW-1185">Reference proteome</keyword>
<proteinExistence type="predicted"/>
<feature type="compositionally biased region" description="Polar residues" evidence="3">
    <location>
        <begin position="364"/>
        <end position="378"/>
    </location>
</feature>
<dbReference type="Proteomes" id="UP000823405">
    <property type="component" value="Unassembled WGS sequence"/>
</dbReference>
<evidence type="ECO:0000313" key="5">
    <source>
        <dbReference type="EMBL" id="KAG0301693.1"/>
    </source>
</evidence>
<dbReference type="InterPro" id="IPR011043">
    <property type="entry name" value="Gal_Oxase/kelch_b-propeller"/>
</dbReference>
<keyword evidence="4" id="KW-0812">Transmembrane</keyword>
<dbReference type="InterPro" id="IPR015915">
    <property type="entry name" value="Kelch-typ_b-propeller"/>
</dbReference>
<dbReference type="PANTHER" id="PTHR46093:SF18">
    <property type="entry name" value="FIBRONECTIN TYPE-III DOMAIN-CONTAINING PROTEIN"/>
    <property type="match status" value="1"/>
</dbReference>
<keyword evidence="2" id="KW-0677">Repeat</keyword>
<comment type="caution">
    <text evidence="5">The sequence shown here is derived from an EMBL/GenBank/DDBJ whole genome shotgun (WGS) entry which is preliminary data.</text>
</comment>
<keyword evidence="1" id="KW-0880">Kelch repeat</keyword>
<feature type="compositionally biased region" description="Basic and acidic residues" evidence="3">
    <location>
        <begin position="435"/>
        <end position="453"/>
    </location>
</feature>
<feature type="region of interest" description="Disordered" evidence="3">
    <location>
        <begin position="364"/>
        <end position="467"/>
    </location>
</feature>
<keyword evidence="4" id="KW-1133">Transmembrane helix</keyword>
<dbReference type="EMBL" id="JAAAIN010001596">
    <property type="protein sequence ID" value="KAG0301693.1"/>
    <property type="molecule type" value="Genomic_DNA"/>
</dbReference>
<gene>
    <name evidence="5" type="ORF">BGZ97_002659</name>
</gene>
<evidence type="ECO:0000313" key="6">
    <source>
        <dbReference type="Proteomes" id="UP000823405"/>
    </source>
</evidence>